<protein>
    <submittedName>
        <fullName evidence="1">Uncharacterized protein</fullName>
    </submittedName>
</protein>
<reference evidence="1" key="2">
    <citation type="journal article" date="2015" name="Fish Shellfish Immunol.">
        <title>Early steps in the European eel (Anguilla anguilla)-Vibrio vulnificus interaction in the gills: Role of the RtxA13 toxin.</title>
        <authorList>
            <person name="Callol A."/>
            <person name="Pajuelo D."/>
            <person name="Ebbesson L."/>
            <person name="Teles M."/>
            <person name="MacKenzie S."/>
            <person name="Amaro C."/>
        </authorList>
    </citation>
    <scope>NUCLEOTIDE SEQUENCE</scope>
</reference>
<name>A0A0E9XCU4_ANGAN</name>
<reference evidence="1" key="1">
    <citation type="submission" date="2014-11" db="EMBL/GenBank/DDBJ databases">
        <authorList>
            <person name="Amaro Gonzalez C."/>
        </authorList>
    </citation>
    <scope>NUCLEOTIDE SEQUENCE</scope>
</reference>
<evidence type="ECO:0000313" key="1">
    <source>
        <dbReference type="EMBL" id="JAI00465.1"/>
    </source>
</evidence>
<proteinExistence type="predicted"/>
<dbReference type="EMBL" id="GBXM01008113">
    <property type="protein sequence ID" value="JAI00465.1"/>
    <property type="molecule type" value="Transcribed_RNA"/>
</dbReference>
<accession>A0A0E9XCU4</accession>
<sequence>MVVKLKMCNAVVQFVACFDGEIMEDVLQGGNTVPSFLCMLHSQISILFEFVFDVQINVHFY</sequence>
<dbReference type="AlphaFoldDB" id="A0A0E9XCU4"/>
<organism evidence="1">
    <name type="scientific">Anguilla anguilla</name>
    <name type="common">European freshwater eel</name>
    <name type="synonym">Muraena anguilla</name>
    <dbReference type="NCBI Taxonomy" id="7936"/>
    <lineage>
        <taxon>Eukaryota</taxon>
        <taxon>Metazoa</taxon>
        <taxon>Chordata</taxon>
        <taxon>Craniata</taxon>
        <taxon>Vertebrata</taxon>
        <taxon>Euteleostomi</taxon>
        <taxon>Actinopterygii</taxon>
        <taxon>Neopterygii</taxon>
        <taxon>Teleostei</taxon>
        <taxon>Anguilliformes</taxon>
        <taxon>Anguillidae</taxon>
        <taxon>Anguilla</taxon>
    </lineage>
</organism>